<evidence type="ECO:0000256" key="1">
    <source>
        <dbReference type="SAM" id="MobiDB-lite"/>
    </source>
</evidence>
<reference evidence="3 4" key="1">
    <citation type="submission" date="2020-08" db="EMBL/GenBank/DDBJ databases">
        <title>Sequencing the genomes of 1000 actinobacteria strains.</title>
        <authorList>
            <person name="Klenk H.-P."/>
        </authorList>
    </citation>
    <scope>NUCLEOTIDE SEQUENCE [LARGE SCALE GENOMIC DNA]</scope>
    <source>
        <strain evidence="3 4">DSM 40483</strain>
    </source>
</reference>
<feature type="region of interest" description="Disordered" evidence="1">
    <location>
        <begin position="1"/>
        <end position="48"/>
    </location>
</feature>
<evidence type="ECO:0000313" key="4">
    <source>
        <dbReference type="Proteomes" id="UP000565089"/>
    </source>
</evidence>
<gene>
    <name evidence="3" type="ORF">BJ965_000292</name>
</gene>
<proteinExistence type="predicted"/>
<dbReference type="AlphaFoldDB" id="A0A7W7DH11"/>
<protein>
    <recommendedName>
        <fullName evidence="2">DUF2382 domain-containing protein</fullName>
    </recommendedName>
</protein>
<accession>A0A7W7DH11</accession>
<comment type="caution">
    <text evidence="3">The sequence shown here is derived from an EMBL/GenBank/DDBJ whole genome shotgun (WGS) entry which is preliminary data.</text>
</comment>
<evidence type="ECO:0000259" key="2">
    <source>
        <dbReference type="Pfam" id="PF09557"/>
    </source>
</evidence>
<feature type="domain" description="DUF2382" evidence="2">
    <location>
        <begin position="2"/>
        <end position="34"/>
    </location>
</feature>
<dbReference type="Pfam" id="PF09557">
    <property type="entry name" value="DUF2382"/>
    <property type="match status" value="1"/>
</dbReference>
<organism evidence="3 4">
    <name type="scientific">Streptomyces luteogriseus</name>
    <dbReference type="NCBI Taxonomy" id="68233"/>
    <lineage>
        <taxon>Bacteria</taxon>
        <taxon>Bacillati</taxon>
        <taxon>Actinomycetota</taxon>
        <taxon>Actinomycetes</taxon>
        <taxon>Kitasatosporales</taxon>
        <taxon>Streptomycetaceae</taxon>
        <taxon>Streptomyces</taxon>
    </lineage>
</organism>
<sequence>METRAVPKERVRLTTEEVTEEETVTGEVRKERIETEGTDEQGDQRPRP</sequence>
<evidence type="ECO:0000313" key="3">
    <source>
        <dbReference type="EMBL" id="MBB4710410.1"/>
    </source>
</evidence>
<dbReference type="InterPro" id="IPR019060">
    <property type="entry name" value="DUF2382"/>
</dbReference>
<name>A0A7W7DH11_9ACTN</name>
<keyword evidence="4" id="KW-1185">Reference proteome</keyword>
<dbReference type="Proteomes" id="UP000565089">
    <property type="component" value="Unassembled WGS sequence"/>
</dbReference>
<dbReference type="EMBL" id="JACHMS010000001">
    <property type="protein sequence ID" value="MBB4710410.1"/>
    <property type="molecule type" value="Genomic_DNA"/>
</dbReference>
<feature type="compositionally biased region" description="Basic and acidic residues" evidence="1">
    <location>
        <begin position="1"/>
        <end position="15"/>
    </location>
</feature>